<dbReference type="Proteomes" id="UP000789524">
    <property type="component" value="Unassembled WGS sequence"/>
</dbReference>
<organism evidence="2 3">
    <name type="scientific">Danaus chrysippus</name>
    <name type="common">African queen</name>
    <dbReference type="NCBI Taxonomy" id="151541"/>
    <lineage>
        <taxon>Eukaryota</taxon>
        <taxon>Metazoa</taxon>
        <taxon>Ecdysozoa</taxon>
        <taxon>Arthropoda</taxon>
        <taxon>Hexapoda</taxon>
        <taxon>Insecta</taxon>
        <taxon>Pterygota</taxon>
        <taxon>Neoptera</taxon>
        <taxon>Endopterygota</taxon>
        <taxon>Lepidoptera</taxon>
        <taxon>Glossata</taxon>
        <taxon>Ditrysia</taxon>
        <taxon>Papilionoidea</taxon>
        <taxon>Nymphalidae</taxon>
        <taxon>Danainae</taxon>
        <taxon>Danaini</taxon>
        <taxon>Danaina</taxon>
        <taxon>Danaus</taxon>
        <taxon>Anosia</taxon>
    </lineage>
</organism>
<evidence type="ECO:0000256" key="1">
    <source>
        <dbReference type="SAM" id="Phobius"/>
    </source>
</evidence>
<sequence>MQCDVRGAASLHTVTTPLPLLYVLQALVARGTRNNMYVWRVSVSVSPYLCVSLLLVMVCHVCCASLFPPSCVCVCVCVSGVGQLQSGGTCGRRSSLADL</sequence>
<comment type="caution">
    <text evidence="2">The sequence shown here is derived from an EMBL/GenBank/DDBJ whole genome shotgun (WGS) entry which is preliminary data.</text>
</comment>
<proteinExistence type="predicted"/>
<evidence type="ECO:0000313" key="2">
    <source>
        <dbReference type="EMBL" id="CAG9582906.1"/>
    </source>
</evidence>
<dbReference type="AlphaFoldDB" id="A0A8J2VWE8"/>
<reference evidence="2" key="1">
    <citation type="submission" date="2021-09" db="EMBL/GenBank/DDBJ databases">
        <authorList>
            <person name="Martin H S."/>
        </authorList>
    </citation>
    <scope>NUCLEOTIDE SEQUENCE</scope>
</reference>
<protein>
    <submittedName>
        <fullName evidence="2">(African queen) hypothetical protein</fullName>
    </submittedName>
</protein>
<keyword evidence="1" id="KW-0812">Transmembrane</keyword>
<dbReference type="EMBL" id="CAKASE010000081">
    <property type="protein sequence ID" value="CAG9582906.1"/>
    <property type="molecule type" value="Genomic_DNA"/>
</dbReference>
<keyword evidence="3" id="KW-1185">Reference proteome</keyword>
<gene>
    <name evidence="2" type="ORF">DCHRY22_LOCUS14395</name>
</gene>
<keyword evidence="1" id="KW-0472">Membrane</keyword>
<name>A0A8J2VWE8_9NEOP</name>
<keyword evidence="1" id="KW-1133">Transmembrane helix</keyword>
<evidence type="ECO:0000313" key="3">
    <source>
        <dbReference type="Proteomes" id="UP000789524"/>
    </source>
</evidence>
<accession>A0A8J2VWE8</accession>
<feature type="transmembrane region" description="Helical" evidence="1">
    <location>
        <begin position="45"/>
        <end position="67"/>
    </location>
</feature>